<dbReference type="InterPro" id="IPR029052">
    <property type="entry name" value="Metallo-depent_PP-like"/>
</dbReference>
<dbReference type="PANTHER" id="PTHR31302">
    <property type="entry name" value="TRANSMEMBRANE PROTEIN WITH METALLOPHOSPHOESTERASE DOMAIN-RELATED"/>
    <property type="match status" value="1"/>
</dbReference>
<proteinExistence type="predicted"/>
<dbReference type="InterPro" id="IPR004843">
    <property type="entry name" value="Calcineurin-like_PHP"/>
</dbReference>
<keyword evidence="1" id="KW-0479">Metal-binding</keyword>
<dbReference type="EMBL" id="CCEJ010000013">
    <property type="protein sequence ID" value="CDR35121.1"/>
    <property type="molecule type" value="Genomic_DNA"/>
</dbReference>
<sequence>MHQVSLGDHSKKKLLWITDLHLNALEEEQISDYFQTLSNFEGAALLIGGDICDGKDCLKWLKEIYSKVKCPVYFVLGNHDFHFEKIVDMKAAARKFSEESKGISYLTESEIIPLSSKTALIGADLWADSQEGDFLNSTIRLSDYDNIIDLAPLKGQDLALKLLTLGKECADQLKIKLTKAYQDFETIILLTHILPFREACLYEGKDCDDNWAPHFICKSAGDMIKEISFKFPSKKLLILSGHSHEKVDKNISNNVRILVGKADVGKTDIQGLITFS</sequence>
<dbReference type="RefSeq" id="WP_041018671.1">
    <property type="nucleotide sequence ID" value="NZ_CCEJ010000013.1"/>
</dbReference>
<dbReference type="GO" id="GO:0016020">
    <property type="term" value="C:membrane"/>
    <property type="evidence" value="ECO:0007669"/>
    <property type="project" value="GOC"/>
</dbReference>
<dbReference type="SUPFAM" id="SSF56300">
    <property type="entry name" value="Metallo-dependent phosphatases"/>
    <property type="match status" value="1"/>
</dbReference>
<dbReference type="PANTHER" id="PTHR31302:SF31">
    <property type="entry name" value="PHOSPHODIESTERASE YAEI"/>
    <property type="match status" value="1"/>
</dbReference>
<reference evidence="4" key="2">
    <citation type="submission" date="2014-09" db="EMBL/GenBank/DDBJ databases">
        <title>Criblamydia sequanensis harbors a mega-plasmid encoding arsenite resistance.</title>
        <authorList>
            <person name="Bertelli C."/>
            <person name="Goesmann A."/>
            <person name="Greub G."/>
        </authorList>
    </citation>
    <scope>NUCLEOTIDE SEQUENCE [LARGE SCALE GENOMIC DNA]</scope>
    <source>
        <strain evidence="4">CRIB-18</strain>
    </source>
</reference>
<protein>
    <submittedName>
        <fullName evidence="4">Metallophosphoesterase</fullName>
    </submittedName>
</protein>
<evidence type="ECO:0000259" key="3">
    <source>
        <dbReference type="Pfam" id="PF00149"/>
    </source>
</evidence>
<dbReference type="GO" id="GO:0008758">
    <property type="term" value="F:UDP-2,3-diacylglucosamine hydrolase activity"/>
    <property type="evidence" value="ECO:0007669"/>
    <property type="project" value="TreeGrafter"/>
</dbReference>
<keyword evidence="5" id="KW-1185">Reference proteome</keyword>
<dbReference type="eggNOG" id="COG1409">
    <property type="taxonomic scope" value="Bacteria"/>
</dbReference>
<dbReference type="Gene3D" id="3.60.21.10">
    <property type="match status" value="1"/>
</dbReference>
<gene>
    <name evidence="4" type="ORF">CSEC_2315</name>
</gene>
<name>A0A090D176_9BACT</name>
<feature type="domain" description="Calcineurin-like phosphoesterase" evidence="3">
    <location>
        <begin position="13"/>
        <end position="245"/>
    </location>
</feature>
<dbReference type="STRING" id="1437425.CSEC_2315"/>
<evidence type="ECO:0000313" key="4">
    <source>
        <dbReference type="EMBL" id="CDR35121.1"/>
    </source>
</evidence>
<accession>A0A090D176</accession>
<reference evidence="4" key="1">
    <citation type="submission" date="2013-12" db="EMBL/GenBank/DDBJ databases">
        <authorList>
            <person name="Linke B."/>
        </authorList>
    </citation>
    <scope>NUCLEOTIDE SEQUENCE [LARGE SCALE GENOMIC DNA]</scope>
    <source>
        <strain evidence="4">CRIB-18</strain>
    </source>
</reference>
<evidence type="ECO:0000313" key="5">
    <source>
        <dbReference type="Proteomes" id="UP000031552"/>
    </source>
</evidence>
<comment type="caution">
    <text evidence="4">The sequence shown here is derived from an EMBL/GenBank/DDBJ whole genome shotgun (WGS) entry which is preliminary data.</text>
</comment>
<evidence type="ECO:0000256" key="1">
    <source>
        <dbReference type="ARBA" id="ARBA00022723"/>
    </source>
</evidence>
<organism evidence="4 5">
    <name type="scientific">Candidatus Criblamydia sequanensis CRIB-18</name>
    <dbReference type="NCBI Taxonomy" id="1437425"/>
    <lineage>
        <taxon>Bacteria</taxon>
        <taxon>Pseudomonadati</taxon>
        <taxon>Chlamydiota</taxon>
        <taxon>Chlamydiia</taxon>
        <taxon>Parachlamydiales</taxon>
        <taxon>Candidatus Criblamydiaceae</taxon>
        <taxon>Candidatus Criblamydia</taxon>
    </lineage>
</organism>
<dbReference type="GO" id="GO:0009245">
    <property type="term" value="P:lipid A biosynthetic process"/>
    <property type="evidence" value="ECO:0007669"/>
    <property type="project" value="TreeGrafter"/>
</dbReference>
<dbReference type="AlphaFoldDB" id="A0A090D176"/>
<dbReference type="Pfam" id="PF00149">
    <property type="entry name" value="Metallophos"/>
    <property type="match status" value="1"/>
</dbReference>
<keyword evidence="2" id="KW-0378">Hydrolase</keyword>
<dbReference type="InterPro" id="IPR051158">
    <property type="entry name" value="Metallophosphoesterase_sf"/>
</dbReference>
<dbReference type="GO" id="GO:0046872">
    <property type="term" value="F:metal ion binding"/>
    <property type="evidence" value="ECO:0007669"/>
    <property type="project" value="UniProtKB-KW"/>
</dbReference>
<dbReference type="OrthoDB" id="9780884at2"/>
<dbReference type="Proteomes" id="UP000031552">
    <property type="component" value="Unassembled WGS sequence"/>
</dbReference>
<evidence type="ECO:0000256" key="2">
    <source>
        <dbReference type="ARBA" id="ARBA00022801"/>
    </source>
</evidence>